<evidence type="ECO:0000313" key="5">
    <source>
        <dbReference type="EMBL" id="PKG23564.1"/>
    </source>
</evidence>
<name>A0A2N0Z229_9BACI</name>
<evidence type="ECO:0000313" key="6">
    <source>
        <dbReference type="Proteomes" id="UP000233375"/>
    </source>
</evidence>
<proteinExistence type="inferred from homology"/>
<dbReference type="PROSITE" id="PS00584">
    <property type="entry name" value="PFKB_KINASES_2"/>
    <property type="match status" value="1"/>
</dbReference>
<dbReference type="Proteomes" id="UP000233375">
    <property type="component" value="Unassembled WGS sequence"/>
</dbReference>
<dbReference type="InterPro" id="IPR002173">
    <property type="entry name" value="Carboh/pur_kinase_PfkB_CS"/>
</dbReference>
<reference evidence="5 6" key="1">
    <citation type="journal article" date="2003" name="Int. J. Syst. Evol. Microbiol.">
        <title>Bacillus nealsonii sp. nov., isolated from a spacecraft-assembly facility, whose spores are gamma-radiation resistant.</title>
        <authorList>
            <person name="Venkateswaran K."/>
            <person name="Kempf M."/>
            <person name="Chen F."/>
            <person name="Satomi M."/>
            <person name="Nicholson W."/>
            <person name="Kern R."/>
        </authorList>
    </citation>
    <scope>NUCLEOTIDE SEQUENCE [LARGE SCALE GENOMIC DNA]</scope>
    <source>
        <strain evidence="5 6">FO-92</strain>
    </source>
</reference>
<dbReference type="InterPro" id="IPR011611">
    <property type="entry name" value="PfkB_dom"/>
</dbReference>
<keyword evidence="2" id="KW-0808">Transferase</keyword>
<evidence type="ECO:0000256" key="1">
    <source>
        <dbReference type="ARBA" id="ARBA00010688"/>
    </source>
</evidence>
<evidence type="ECO:0000256" key="2">
    <source>
        <dbReference type="ARBA" id="ARBA00022679"/>
    </source>
</evidence>
<comment type="caution">
    <text evidence="5">The sequence shown here is derived from an EMBL/GenBank/DDBJ whole genome shotgun (WGS) entry which is preliminary data.</text>
</comment>
<dbReference type="SUPFAM" id="SSF53613">
    <property type="entry name" value="Ribokinase-like"/>
    <property type="match status" value="1"/>
</dbReference>
<keyword evidence="6" id="KW-1185">Reference proteome</keyword>
<dbReference type="EMBL" id="PISE01000022">
    <property type="protein sequence ID" value="PKG23564.1"/>
    <property type="molecule type" value="Genomic_DNA"/>
</dbReference>
<dbReference type="InterPro" id="IPR029056">
    <property type="entry name" value="Ribokinase-like"/>
</dbReference>
<feature type="domain" description="Carbohydrate kinase PfkB" evidence="4">
    <location>
        <begin position="8"/>
        <end position="299"/>
    </location>
</feature>
<dbReference type="InterPro" id="IPR050306">
    <property type="entry name" value="PfkB_Carbo_kinase"/>
</dbReference>
<dbReference type="PANTHER" id="PTHR43085:SF57">
    <property type="entry name" value="CARBOHYDRATE KINASE PFKB DOMAIN-CONTAINING PROTEIN"/>
    <property type="match status" value="1"/>
</dbReference>
<comment type="similarity">
    <text evidence="1">Belongs to the carbohydrate kinase PfkB family.</text>
</comment>
<dbReference type="PANTHER" id="PTHR43085">
    <property type="entry name" value="HEXOKINASE FAMILY MEMBER"/>
    <property type="match status" value="1"/>
</dbReference>
<organism evidence="5 6">
    <name type="scientific">Niallia nealsonii</name>
    <dbReference type="NCBI Taxonomy" id="115979"/>
    <lineage>
        <taxon>Bacteria</taxon>
        <taxon>Bacillati</taxon>
        <taxon>Bacillota</taxon>
        <taxon>Bacilli</taxon>
        <taxon>Bacillales</taxon>
        <taxon>Bacillaceae</taxon>
        <taxon>Niallia</taxon>
    </lineage>
</organism>
<dbReference type="CDD" id="cd01167">
    <property type="entry name" value="bac_FRK"/>
    <property type="match status" value="1"/>
</dbReference>
<dbReference type="Pfam" id="PF00294">
    <property type="entry name" value="PfkB"/>
    <property type="match status" value="1"/>
</dbReference>
<gene>
    <name evidence="5" type="ORF">CWS01_11270</name>
</gene>
<evidence type="ECO:0000259" key="4">
    <source>
        <dbReference type="Pfam" id="PF00294"/>
    </source>
</evidence>
<sequence length="315" mass="35316">MILKKQGIITIGDAFIDFFSTTSENDTFEKKLGGATVNVAVHISRFQIPSYYLTKLGTKEDSLFVRGEIEKEGVRLKYSVMDCNKELSAVHVHTGINGERQFHSYSNNTPDLVLKEQDITLDAFHNKKIFYFGSGTLFHPEAKKTTEKALNISKKMNLLVSFDANIRLQRWSSEKECRNVIKRLFHTIDILKLSEEEVLFLFEVDTLEEGLKRLAEYRIPVVFITMGEKGAYGLLPNSLVHKKGEAIVAIDTNGAGDAFMAAILYCIHEEGMPTTAETLSECLISGNILGGKVAEHVGSLPLLKDYRQIISSNMK</sequence>
<dbReference type="GO" id="GO:0016301">
    <property type="term" value="F:kinase activity"/>
    <property type="evidence" value="ECO:0007669"/>
    <property type="project" value="UniProtKB-KW"/>
</dbReference>
<keyword evidence="3" id="KW-0418">Kinase</keyword>
<protein>
    <recommendedName>
        <fullName evidence="4">Carbohydrate kinase PfkB domain-containing protein</fullName>
    </recommendedName>
</protein>
<evidence type="ECO:0000256" key="3">
    <source>
        <dbReference type="ARBA" id="ARBA00022777"/>
    </source>
</evidence>
<dbReference type="Gene3D" id="3.40.1190.20">
    <property type="match status" value="1"/>
</dbReference>
<dbReference type="AlphaFoldDB" id="A0A2N0Z229"/>
<accession>A0A2N0Z229</accession>